<evidence type="ECO:0000313" key="2">
    <source>
        <dbReference type="Proteomes" id="UP000607653"/>
    </source>
</evidence>
<protein>
    <submittedName>
        <fullName evidence="1">Uncharacterized protein</fullName>
    </submittedName>
</protein>
<sequence length="79" mass="8858">MQKGLKKLAKKFRRASTSIFSTPNMAMGAITKEIVNARLHRLPRYISAICKLLLQSPLNPDVKLEIFTSNIELLGFVGQ</sequence>
<organism evidence="1 2">
    <name type="scientific">Nelumbo nucifera</name>
    <name type="common">Sacred lotus</name>
    <dbReference type="NCBI Taxonomy" id="4432"/>
    <lineage>
        <taxon>Eukaryota</taxon>
        <taxon>Viridiplantae</taxon>
        <taxon>Streptophyta</taxon>
        <taxon>Embryophyta</taxon>
        <taxon>Tracheophyta</taxon>
        <taxon>Spermatophyta</taxon>
        <taxon>Magnoliopsida</taxon>
        <taxon>Proteales</taxon>
        <taxon>Nelumbonaceae</taxon>
        <taxon>Nelumbo</taxon>
    </lineage>
</organism>
<keyword evidence="2" id="KW-1185">Reference proteome</keyword>
<proteinExistence type="predicted"/>
<dbReference type="Proteomes" id="UP000607653">
    <property type="component" value="Unassembled WGS sequence"/>
</dbReference>
<accession>A0A822ZNK2</accession>
<comment type="caution">
    <text evidence="1">The sequence shown here is derived from an EMBL/GenBank/DDBJ whole genome shotgun (WGS) entry which is preliminary data.</text>
</comment>
<evidence type="ECO:0000313" key="1">
    <source>
        <dbReference type="EMBL" id="DAD45085.1"/>
    </source>
</evidence>
<dbReference type="EMBL" id="DUZY01000007">
    <property type="protein sequence ID" value="DAD45085.1"/>
    <property type="molecule type" value="Genomic_DNA"/>
</dbReference>
<gene>
    <name evidence="1" type="ORF">HUJ06_003315</name>
</gene>
<reference evidence="1 2" key="1">
    <citation type="journal article" date="2020" name="Mol. Biol. Evol.">
        <title>Distinct Expression and Methylation Patterns for Genes with Different Fates following a Single Whole-Genome Duplication in Flowering Plants.</title>
        <authorList>
            <person name="Shi T."/>
            <person name="Rahmani R.S."/>
            <person name="Gugger P.F."/>
            <person name="Wang M."/>
            <person name="Li H."/>
            <person name="Zhang Y."/>
            <person name="Li Z."/>
            <person name="Wang Q."/>
            <person name="Van de Peer Y."/>
            <person name="Marchal K."/>
            <person name="Chen J."/>
        </authorList>
    </citation>
    <scope>NUCLEOTIDE SEQUENCE [LARGE SCALE GENOMIC DNA]</scope>
    <source>
        <tissue evidence="1">Leaf</tissue>
    </source>
</reference>
<name>A0A822ZNK2_NELNU</name>
<dbReference type="AlphaFoldDB" id="A0A822ZNK2"/>